<keyword evidence="5" id="KW-1003">Cell membrane</keyword>
<evidence type="ECO:0000256" key="2">
    <source>
        <dbReference type="ARBA" id="ARBA00004651"/>
    </source>
</evidence>
<evidence type="ECO:0000256" key="9">
    <source>
        <dbReference type="ARBA" id="ARBA00023065"/>
    </source>
</evidence>
<keyword evidence="6" id="KW-0533">Nickel</keyword>
<feature type="chain" id="PRO_5044861758" evidence="15">
    <location>
        <begin position="29"/>
        <end position="558"/>
    </location>
</feature>
<feature type="transmembrane region" description="Helical" evidence="14">
    <location>
        <begin position="329"/>
        <end position="350"/>
    </location>
</feature>
<evidence type="ECO:0000256" key="13">
    <source>
        <dbReference type="SAM" id="MobiDB-lite"/>
    </source>
</evidence>
<keyword evidence="10" id="KW-0921">Nickel transport</keyword>
<keyword evidence="3" id="KW-0171">Cobalt transport</keyword>
<evidence type="ECO:0000256" key="1">
    <source>
        <dbReference type="ARBA" id="ARBA00002510"/>
    </source>
</evidence>
<dbReference type="PROSITE" id="PS51257">
    <property type="entry name" value="PROKAR_LIPOPROTEIN"/>
    <property type="match status" value="1"/>
</dbReference>
<evidence type="ECO:0000313" key="17">
    <source>
        <dbReference type="EMBL" id="MDT0439737.1"/>
    </source>
</evidence>
<evidence type="ECO:0000259" key="16">
    <source>
        <dbReference type="Pfam" id="PF13386"/>
    </source>
</evidence>
<keyword evidence="7 14" id="KW-0812">Transmembrane</keyword>
<evidence type="ECO:0000256" key="12">
    <source>
        <dbReference type="ARBA" id="ARBA00023285"/>
    </source>
</evidence>
<feature type="transmembrane region" description="Helical" evidence="14">
    <location>
        <begin position="295"/>
        <end position="317"/>
    </location>
</feature>
<evidence type="ECO:0000256" key="5">
    <source>
        <dbReference type="ARBA" id="ARBA00022475"/>
    </source>
</evidence>
<dbReference type="GO" id="GO:0005886">
    <property type="term" value="C:plasma membrane"/>
    <property type="evidence" value="ECO:0007669"/>
    <property type="project" value="UniProtKB-SubCell"/>
</dbReference>
<evidence type="ECO:0000256" key="14">
    <source>
        <dbReference type="SAM" id="Phobius"/>
    </source>
</evidence>
<name>A0ABD5EZY9_9ACTN</name>
<dbReference type="Pfam" id="PF03824">
    <property type="entry name" value="NicO"/>
    <property type="match status" value="1"/>
</dbReference>
<dbReference type="InterPro" id="IPR011541">
    <property type="entry name" value="Ni/Co_transpt_high_affinity"/>
</dbReference>
<feature type="transmembrane region" description="Helical" evidence="14">
    <location>
        <begin position="252"/>
        <end position="274"/>
    </location>
</feature>
<dbReference type="GO" id="GO:0015675">
    <property type="term" value="P:nickel cation transport"/>
    <property type="evidence" value="ECO:0007669"/>
    <property type="project" value="UniProtKB-KW"/>
</dbReference>
<keyword evidence="18" id="KW-1185">Reference proteome</keyword>
<feature type="domain" description="Urease accessory protein UreH-like transmembrane" evidence="16">
    <location>
        <begin position="446"/>
        <end position="517"/>
    </location>
</feature>
<dbReference type="Pfam" id="PF13386">
    <property type="entry name" value="DsbD_2"/>
    <property type="match status" value="1"/>
</dbReference>
<accession>A0ABD5EZY9</accession>
<gene>
    <name evidence="17" type="ORF">RM877_34280</name>
</gene>
<evidence type="ECO:0000256" key="4">
    <source>
        <dbReference type="ARBA" id="ARBA00022448"/>
    </source>
</evidence>
<dbReference type="PANTHER" id="PTHR40659">
    <property type="entry name" value="NICKEL/COBALT EFFLUX SYSTEM RCNA"/>
    <property type="match status" value="1"/>
</dbReference>
<keyword evidence="9" id="KW-0406">Ion transport</keyword>
<keyword evidence="15" id="KW-0732">Signal</keyword>
<keyword evidence="12" id="KW-0170">Cobalt</keyword>
<evidence type="ECO:0000256" key="11">
    <source>
        <dbReference type="ARBA" id="ARBA00023136"/>
    </source>
</evidence>
<evidence type="ECO:0000256" key="7">
    <source>
        <dbReference type="ARBA" id="ARBA00022692"/>
    </source>
</evidence>
<dbReference type="PANTHER" id="PTHR40659:SF1">
    <property type="entry name" value="NICKEL_COBALT EFFLUX SYSTEM RCNA"/>
    <property type="match status" value="1"/>
</dbReference>
<feature type="region of interest" description="Disordered" evidence="13">
    <location>
        <begin position="357"/>
        <end position="421"/>
    </location>
</feature>
<dbReference type="RefSeq" id="WP_176730007.1">
    <property type="nucleotide sequence ID" value="NZ_JAVRES010000030.1"/>
</dbReference>
<feature type="transmembrane region" description="Helical" evidence="14">
    <location>
        <begin position="451"/>
        <end position="475"/>
    </location>
</feature>
<feature type="transmembrane region" description="Helical" evidence="14">
    <location>
        <begin position="481"/>
        <end position="505"/>
    </location>
</feature>
<comment type="subcellular location">
    <subcellularLocation>
        <location evidence="2">Cell membrane</location>
        <topology evidence="2">Multi-pass membrane protein</topology>
    </subcellularLocation>
</comment>
<proteinExistence type="predicted"/>
<protein>
    <submittedName>
        <fullName evidence="17">Sulfite exporter TauE/SafE family protein</fullName>
    </submittedName>
</protein>
<dbReference type="GO" id="GO:0006824">
    <property type="term" value="P:cobalt ion transport"/>
    <property type="evidence" value="ECO:0007669"/>
    <property type="project" value="UniProtKB-KW"/>
</dbReference>
<keyword evidence="8 14" id="KW-1133">Transmembrane helix</keyword>
<keyword evidence="4" id="KW-0813">Transport</keyword>
<comment type="function">
    <text evidence="1">Efflux system for nickel and cobalt.</text>
</comment>
<feature type="compositionally biased region" description="Basic residues" evidence="13">
    <location>
        <begin position="357"/>
        <end position="369"/>
    </location>
</feature>
<evidence type="ECO:0000256" key="10">
    <source>
        <dbReference type="ARBA" id="ARBA00023112"/>
    </source>
</evidence>
<organism evidence="17 18">
    <name type="scientific">Streptomyces doudnae</name>
    <dbReference type="NCBI Taxonomy" id="3075536"/>
    <lineage>
        <taxon>Bacteria</taxon>
        <taxon>Bacillati</taxon>
        <taxon>Actinomycetota</taxon>
        <taxon>Actinomycetes</taxon>
        <taxon>Kitasatosporales</taxon>
        <taxon>Streptomycetaceae</taxon>
        <taxon>Streptomyces</taxon>
    </lineage>
</organism>
<dbReference type="AlphaFoldDB" id="A0ABD5EZY9"/>
<evidence type="ECO:0000256" key="3">
    <source>
        <dbReference type="ARBA" id="ARBA00022426"/>
    </source>
</evidence>
<feature type="signal peptide" evidence="15">
    <location>
        <begin position="1"/>
        <end position="28"/>
    </location>
</feature>
<dbReference type="EMBL" id="JAVRES010000030">
    <property type="protein sequence ID" value="MDT0439737.1"/>
    <property type="molecule type" value="Genomic_DNA"/>
</dbReference>
<keyword evidence="11 14" id="KW-0472">Membrane</keyword>
<sequence>MNHGFPRLTFTAASALLACAGALSPAAAAPGRPAAHPLGNFTVNYHTGLTLRPDRIDARVIVDRAEISTLQERPLVDRDHDGRIDPAETHAYAEANCSAMARELRLDVAGTPVGWSAVSTALTYEKGEAGLETSRLACTYTAPAELTSPTGLDLRTSYDSRRVGWREITVRGEGIQVSGTALPADSPTDELRHYPRDPATAPLDQRAAHVSCRPGEDASVATPATAATTGWPDRVQAKASAAFDSLVGTRELTLPIGLLAMLLAVVLGASHAVLPGHGKTIMASYLAGRRGTRRDAITVGATVTLTHTGGVLLLGLVLPAATHLAGETVLTWLGAASGLIVTGIGGWLLVGAVRNRPRHEHHHHHHHGHHHDEGHHQDGRHRHHHHAHEHHHHHPGDTAEALLPTARNPHTSDPARPSGHNVALATLPTTERAVTHAHHHPAPRRLGRGGLVGIGIAGGLVPSPSALVVLLGAVALGRTVFGIFLVLAYGLGMAATLTAAGLLLVRLRDRVEAHLQRHTTAGRERALRLLTRLGPAATALLVVCVGLGLTARSALGID</sequence>
<evidence type="ECO:0000256" key="15">
    <source>
        <dbReference type="SAM" id="SignalP"/>
    </source>
</evidence>
<evidence type="ECO:0000256" key="6">
    <source>
        <dbReference type="ARBA" id="ARBA00022596"/>
    </source>
</evidence>
<evidence type="ECO:0000256" key="8">
    <source>
        <dbReference type="ARBA" id="ARBA00022989"/>
    </source>
</evidence>
<comment type="caution">
    <text evidence="17">The sequence shown here is derived from an EMBL/GenBank/DDBJ whole genome shotgun (WGS) entry which is preliminary data.</text>
</comment>
<feature type="transmembrane region" description="Helical" evidence="14">
    <location>
        <begin position="526"/>
        <end position="549"/>
    </location>
</feature>
<reference evidence="18" key="1">
    <citation type="submission" date="2023-07" db="EMBL/GenBank/DDBJ databases">
        <title>30 novel species of actinomycetes from the DSMZ collection.</title>
        <authorList>
            <person name="Nouioui I."/>
        </authorList>
    </citation>
    <scope>NUCLEOTIDE SEQUENCE [LARGE SCALE GENOMIC DNA]</scope>
    <source>
        <strain evidence="18">DSM 41981</strain>
    </source>
</reference>
<dbReference type="InterPro" id="IPR051224">
    <property type="entry name" value="NiCoT_RcnA"/>
</dbReference>
<feature type="compositionally biased region" description="Basic residues" evidence="13">
    <location>
        <begin position="378"/>
        <end position="394"/>
    </location>
</feature>
<dbReference type="InterPro" id="IPR039447">
    <property type="entry name" value="UreH-like_TM_dom"/>
</dbReference>
<evidence type="ECO:0000313" key="18">
    <source>
        <dbReference type="Proteomes" id="UP001183535"/>
    </source>
</evidence>
<dbReference type="Proteomes" id="UP001183535">
    <property type="component" value="Unassembled WGS sequence"/>
</dbReference>